<dbReference type="InterPro" id="IPR026891">
    <property type="entry name" value="Fn3-like"/>
</dbReference>
<keyword evidence="6" id="KW-0964">Secreted</keyword>
<evidence type="ECO:0000256" key="4">
    <source>
        <dbReference type="ARBA" id="ARBA00005336"/>
    </source>
</evidence>
<evidence type="ECO:0000256" key="22">
    <source>
        <dbReference type="ARBA" id="ARBA00083611"/>
    </source>
</evidence>
<feature type="signal peptide" evidence="23">
    <location>
        <begin position="1"/>
        <end position="19"/>
    </location>
</feature>
<evidence type="ECO:0000256" key="16">
    <source>
        <dbReference type="ARBA" id="ARBA00041276"/>
    </source>
</evidence>
<dbReference type="SUPFAM" id="SSF51445">
    <property type="entry name" value="(Trans)glycosidases"/>
    <property type="match status" value="1"/>
</dbReference>
<evidence type="ECO:0000256" key="14">
    <source>
        <dbReference type="ARBA" id="ARBA00024983"/>
    </source>
</evidence>
<dbReference type="Gene3D" id="3.40.50.1700">
    <property type="entry name" value="Glycoside hydrolase family 3 C-terminal domain"/>
    <property type="match status" value="1"/>
</dbReference>
<evidence type="ECO:0000256" key="8">
    <source>
        <dbReference type="ARBA" id="ARBA00022801"/>
    </source>
</evidence>
<keyword evidence="11" id="KW-0119">Carbohydrate metabolism</keyword>
<evidence type="ECO:0000256" key="21">
    <source>
        <dbReference type="ARBA" id="ARBA00083231"/>
    </source>
</evidence>
<evidence type="ECO:0000256" key="3">
    <source>
        <dbReference type="ARBA" id="ARBA00004987"/>
    </source>
</evidence>
<evidence type="ECO:0000256" key="13">
    <source>
        <dbReference type="ARBA" id="ARBA00023326"/>
    </source>
</evidence>
<dbReference type="EC" id="3.2.1.21" evidence="5"/>
<evidence type="ECO:0000256" key="5">
    <source>
        <dbReference type="ARBA" id="ARBA00012744"/>
    </source>
</evidence>
<comment type="subcellular location">
    <subcellularLocation>
        <location evidence="2">Secreted</location>
    </subcellularLocation>
</comment>
<dbReference type="OrthoDB" id="416222at2759"/>
<dbReference type="FunFam" id="3.40.50.1700:FF:000003">
    <property type="entry name" value="Probable beta-glucosidase"/>
    <property type="match status" value="1"/>
</dbReference>
<dbReference type="InterPro" id="IPR036962">
    <property type="entry name" value="Glyco_hydro_3_N_sf"/>
</dbReference>
<comment type="catalytic activity">
    <reaction evidence="1">
        <text>Hydrolysis of terminal, non-reducing beta-D-glucosyl residues with release of beta-D-glucose.</text>
        <dbReference type="EC" id="3.2.1.21"/>
    </reaction>
</comment>
<dbReference type="AlphaFoldDB" id="F9FY86"/>
<proteinExistence type="inferred from homology"/>
<dbReference type="PaxDb" id="5507-FOXG_09125P0"/>
<keyword evidence="8" id="KW-0378">Hydrolase</keyword>
<dbReference type="Pfam" id="PF14310">
    <property type="entry name" value="Fn3-like"/>
    <property type="match status" value="1"/>
</dbReference>
<dbReference type="FunFam" id="2.60.40.10:FF:000757">
    <property type="entry name" value="Beta-glucosidase G"/>
    <property type="match status" value="1"/>
</dbReference>
<dbReference type="GO" id="GO:0008422">
    <property type="term" value="F:beta-glucosidase activity"/>
    <property type="evidence" value="ECO:0007669"/>
    <property type="project" value="UniProtKB-EC"/>
</dbReference>
<keyword evidence="10" id="KW-0325">Glycoprotein</keyword>
<name>F9FY86_FUSOF</name>
<reference evidence="25" key="1">
    <citation type="journal article" date="2012" name="Mol. Plant Microbe Interact.">
        <title>A highly conserved effector in Fusarium oxysporum is required for full virulence on Arabidopsis.</title>
        <authorList>
            <person name="Thatcher L.F."/>
            <person name="Gardiner D.M."/>
            <person name="Kazan K."/>
            <person name="Manners J."/>
        </authorList>
    </citation>
    <scope>NUCLEOTIDE SEQUENCE [LARGE SCALE GENOMIC DNA]</scope>
    <source>
        <strain evidence="25">Fo5176</strain>
    </source>
</reference>
<sequence>MASIRSVLVSGLLAAGVNAQAYDSSDRAEDAFSWVQPKNTTILGQYGHSPHYPANNATGKGWEDAFAKAQDFVSQLTLEEKADMVTGTPGPCVGNIVAIPRLNFNGLCLHDGPLAIRVADYASVFPAGVSAASSWDKDLLYQRGLAMGQEFKAKGAHILLGPVAGPLGRSAYSGRNWEGFSPDPYLTGIAMEETIMGHQDAGVQATAKHFIGNEQEVMRNPTFVKDGYVGEVDKEALSSNMDDRTMHELYLWPFANAVHAKASSMMCSYQRLNGSYACQNSKVLNGILRDELGFQGYVMSDWGATHTGVAAINSGLDMDMPGGIGQYGMYFTKSFFGGNLTRAVNNGTLDETRVNDMITRIMTPYFWLGQDKDYPSVDPSSGDLNTFSPKSTWFREFNLTGERSRDVRGNHGDLIRKHGAESTVLLKNEKNALPLKKPKSIAVFGNDAGDITEGFYNQKDYEFGTLVAGGGSGTGRLTYLVSPLTAINARAKQDGTLVQQWMNNTLIATTNVTDLWIPATPDVCLVFLKTWAEEAADREHLSVDWDGNDVVESVAKYCNNTVVVTHSSGINTLPWADHPNVTAILAAHFPGQESGNSLVDLLYGDVNPSGRLPYTIAFNGTDYNAPPTTAVNTTGKEDWQSWFDEKLEIDYRYFDAHNISVRYEFGFGLSYSTFEISDISAEPLASDITSQPEDLPVQPGGNPALWETIYNVTVSVSNTGKVDGATVPQLYVTFPDSAPAGTPPKQLRGFDKVFLEAGESKSVSFELMRRDLSYWDIISQKWLIPEGEFTIRVGFSSRDLKEETKVTLVEGCFPDNARESYYPLFISSQYRETYISRLYKHSRRVLEIVLSSLAMSDNPQDIPAMTDSIEQEFAYGRRKWTSADPVALPHEPVYRFFDSALKAGHFREDVPGNATSAKRKKDADGYLMVKRDGNKAGFLWCDADGKAVDKKYIQMAEGIIIKHLRGPGGDAIIITMARRRIVKFSALGTAEPPFINNPNRLRQFINEWEKREPFFIDDEDRHEQYMKERVFCSETDPELN</sequence>
<evidence type="ECO:0000256" key="11">
    <source>
        <dbReference type="ARBA" id="ARBA00023277"/>
    </source>
</evidence>
<organism evidence="25">
    <name type="scientific">Fusarium oxysporum (strain Fo5176)</name>
    <name type="common">Fusarium vascular wilt</name>
    <dbReference type="NCBI Taxonomy" id="660025"/>
    <lineage>
        <taxon>Eukaryota</taxon>
        <taxon>Fungi</taxon>
        <taxon>Dikarya</taxon>
        <taxon>Ascomycota</taxon>
        <taxon>Pezizomycotina</taxon>
        <taxon>Sordariomycetes</taxon>
        <taxon>Hypocreomycetidae</taxon>
        <taxon>Hypocreales</taxon>
        <taxon>Nectriaceae</taxon>
        <taxon>Fusarium</taxon>
        <taxon>Fusarium oxysporum species complex</taxon>
    </lineage>
</organism>
<dbReference type="SMART" id="SM01217">
    <property type="entry name" value="Fn3_like"/>
    <property type="match status" value="1"/>
</dbReference>
<dbReference type="InterPro" id="IPR013783">
    <property type="entry name" value="Ig-like_fold"/>
</dbReference>
<dbReference type="InterPro" id="IPR017853">
    <property type="entry name" value="GH"/>
</dbReference>
<dbReference type="InterPro" id="IPR001764">
    <property type="entry name" value="Glyco_hydro_3_N"/>
</dbReference>
<dbReference type="FunFam" id="3.20.20.300:FF:000002">
    <property type="entry name" value="Probable beta-glucosidase"/>
    <property type="match status" value="1"/>
</dbReference>
<evidence type="ECO:0000256" key="18">
    <source>
        <dbReference type="ARBA" id="ARBA00041808"/>
    </source>
</evidence>
<accession>F9FY86</accession>
<evidence type="ECO:0000256" key="2">
    <source>
        <dbReference type="ARBA" id="ARBA00004613"/>
    </source>
</evidence>
<evidence type="ECO:0000256" key="9">
    <source>
        <dbReference type="ARBA" id="ARBA00023001"/>
    </source>
</evidence>
<keyword evidence="7 23" id="KW-0732">Signal</keyword>
<comment type="pathway">
    <text evidence="3">Glycan metabolism; cellulose degradation.</text>
</comment>
<evidence type="ECO:0000256" key="12">
    <source>
        <dbReference type="ARBA" id="ARBA00023295"/>
    </source>
</evidence>
<dbReference type="InterPro" id="IPR036881">
    <property type="entry name" value="Glyco_hydro_3_C_sf"/>
</dbReference>
<evidence type="ECO:0000256" key="15">
    <source>
        <dbReference type="ARBA" id="ARBA00039579"/>
    </source>
</evidence>
<evidence type="ECO:0000313" key="25">
    <source>
        <dbReference type="EMBL" id="EGU78128.1"/>
    </source>
</evidence>
<dbReference type="SUPFAM" id="SSF52279">
    <property type="entry name" value="Beta-D-glucan exohydrolase, C-terminal domain"/>
    <property type="match status" value="1"/>
</dbReference>
<evidence type="ECO:0000256" key="10">
    <source>
        <dbReference type="ARBA" id="ARBA00023180"/>
    </source>
</evidence>
<keyword evidence="9" id="KW-0136">Cellulose degradation</keyword>
<keyword evidence="12" id="KW-0326">Glycosidase</keyword>
<dbReference type="InterPro" id="IPR002772">
    <property type="entry name" value="Glyco_hydro_3_C"/>
</dbReference>
<evidence type="ECO:0000256" key="7">
    <source>
        <dbReference type="ARBA" id="ARBA00022729"/>
    </source>
</evidence>
<dbReference type="Gene3D" id="3.20.20.300">
    <property type="entry name" value="Glycoside hydrolase, family 3, N-terminal domain"/>
    <property type="match status" value="1"/>
</dbReference>
<dbReference type="Gene3D" id="2.60.40.10">
    <property type="entry name" value="Immunoglobulins"/>
    <property type="match status" value="1"/>
</dbReference>
<feature type="chain" id="PRO_5003383367" description="Beta-glucosidase cel3A" evidence="23">
    <location>
        <begin position="20"/>
        <end position="1040"/>
    </location>
</feature>
<dbReference type="Pfam" id="PF01915">
    <property type="entry name" value="Glyco_hydro_3_C"/>
    <property type="match status" value="1"/>
</dbReference>
<dbReference type="PANTHER" id="PTHR42715">
    <property type="entry name" value="BETA-GLUCOSIDASE"/>
    <property type="match status" value="1"/>
</dbReference>
<feature type="domain" description="Fibronectin type III-like" evidence="24">
    <location>
        <begin position="726"/>
        <end position="797"/>
    </location>
</feature>
<evidence type="ECO:0000256" key="19">
    <source>
        <dbReference type="ARBA" id="ARBA00070030"/>
    </source>
</evidence>
<dbReference type="PRINTS" id="PR00133">
    <property type="entry name" value="GLHYDRLASE3"/>
</dbReference>
<comment type="caution">
    <text evidence="25">The sequence shown here is derived from an EMBL/GenBank/DDBJ whole genome shotgun (WGS) entry which is preliminary data.</text>
</comment>
<comment type="similarity">
    <text evidence="4">Belongs to the glycosyl hydrolase 3 family.</text>
</comment>
<dbReference type="InterPro" id="IPR050288">
    <property type="entry name" value="Cellulose_deg_GH3"/>
</dbReference>
<dbReference type="STRING" id="660025.F9FY86"/>
<evidence type="ECO:0000256" key="1">
    <source>
        <dbReference type="ARBA" id="ARBA00000448"/>
    </source>
</evidence>
<keyword evidence="13" id="KW-0624">Polysaccharide degradation</keyword>
<comment type="function">
    <text evidence="14">Beta-glucosidases are one of a number of cellulolytic enzymes involved in the degradation of cellulosic biomass. Catalyzes the last step releasing glucose from the inhibitory cellobiose.</text>
</comment>
<dbReference type="PANTHER" id="PTHR42715:SF12">
    <property type="entry name" value="BETA-GLUCOSIDASE G-RELATED"/>
    <property type="match status" value="1"/>
</dbReference>
<evidence type="ECO:0000256" key="17">
    <source>
        <dbReference type="ARBA" id="ARBA00041601"/>
    </source>
</evidence>
<dbReference type="Pfam" id="PF00933">
    <property type="entry name" value="Glyco_hydro_3"/>
    <property type="match status" value="1"/>
</dbReference>
<evidence type="ECO:0000256" key="20">
    <source>
        <dbReference type="ARBA" id="ARBA00078013"/>
    </source>
</evidence>
<dbReference type="EMBL" id="AFQF01002875">
    <property type="protein sequence ID" value="EGU78128.1"/>
    <property type="molecule type" value="Genomic_DNA"/>
</dbReference>
<evidence type="ECO:0000259" key="24">
    <source>
        <dbReference type="SMART" id="SM01217"/>
    </source>
</evidence>
<dbReference type="GO" id="GO:0005576">
    <property type="term" value="C:extracellular region"/>
    <property type="evidence" value="ECO:0007669"/>
    <property type="project" value="UniProtKB-SubCell"/>
</dbReference>
<dbReference type="GO" id="GO:0030245">
    <property type="term" value="P:cellulose catabolic process"/>
    <property type="evidence" value="ECO:0007669"/>
    <property type="project" value="UniProtKB-KW"/>
</dbReference>
<gene>
    <name evidence="25" type="ORF">FOXB_11368</name>
</gene>
<evidence type="ECO:0000256" key="6">
    <source>
        <dbReference type="ARBA" id="ARBA00022525"/>
    </source>
</evidence>
<protein>
    <recommendedName>
        <fullName evidence="19">Beta-glucosidase cel3A</fullName>
        <ecNumber evidence="5">3.2.1.21</ecNumber>
    </recommendedName>
    <alternativeName>
        <fullName evidence="16">Beta-D-glucoside glucohydrolase G</fullName>
    </alternativeName>
    <alternativeName>
        <fullName evidence="20">Beta-D-glucoside glucohydrolase cel3A</fullName>
    </alternativeName>
    <alternativeName>
        <fullName evidence="17">Cellobiase G</fullName>
    </alternativeName>
    <alternativeName>
        <fullName evidence="22">Cellobiase cel3A</fullName>
    </alternativeName>
    <alternativeName>
        <fullName evidence="18">Gentiobiase G</fullName>
    </alternativeName>
    <alternativeName>
        <fullName evidence="21">Gentiobiase cel3A</fullName>
    </alternativeName>
    <alternativeName>
        <fullName evidence="15">Probable beta-glucosidase G</fullName>
    </alternativeName>
</protein>
<evidence type="ECO:0000256" key="23">
    <source>
        <dbReference type="SAM" id="SignalP"/>
    </source>
</evidence>